<comment type="catalytic activity">
    <reaction evidence="14">
        <text>DNA(n) + a 2'-deoxyribonucleoside 5'-triphosphate = DNA(n+1) + diphosphate</text>
        <dbReference type="Rhea" id="RHEA:22508"/>
        <dbReference type="Rhea" id="RHEA-COMP:17339"/>
        <dbReference type="Rhea" id="RHEA-COMP:17340"/>
        <dbReference type="ChEBI" id="CHEBI:33019"/>
        <dbReference type="ChEBI" id="CHEBI:61560"/>
        <dbReference type="ChEBI" id="CHEBI:173112"/>
        <dbReference type="EC" id="2.7.7.7"/>
    </reaction>
</comment>
<dbReference type="Pfam" id="PF17657">
    <property type="entry name" value="DNA_pol3_finger"/>
    <property type="match status" value="1"/>
</dbReference>
<name>A0ABW4TJY7_9ACTN</name>
<dbReference type="Pfam" id="PF07733">
    <property type="entry name" value="DNA_pol3_alpha"/>
    <property type="match status" value="1"/>
</dbReference>
<dbReference type="Pfam" id="PF02811">
    <property type="entry name" value="PHP"/>
    <property type="match status" value="1"/>
</dbReference>
<evidence type="ECO:0000256" key="8">
    <source>
        <dbReference type="ARBA" id="ARBA00022679"/>
    </source>
</evidence>
<dbReference type="InterPro" id="IPR004365">
    <property type="entry name" value="NA-bd_OB_tRNA"/>
</dbReference>
<feature type="region of interest" description="Disordered" evidence="15">
    <location>
        <begin position="962"/>
        <end position="1010"/>
    </location>
</feature>
<dbReference type="SMART" id="SM00481">
    <property type="entry name" value="POLIIIAc"/>
    <property type="match status" value="1"/>
</dbReference>
<evidence type="ECO:0000256" key="6">
    <source>
        <dbReference type="ARBA" id="ARBA00019114"/>
    </source>
</evidence>
<comment type="similarity">
    <text evidence="3">Belongs to the DNA polymerase type-C family. DnaE subfamily.</text>
</comment>
<dbReference type="CDD" id="cd04485">
    <property type="entry name" value="DnaE_OBF"/>
    <property type="match status" value="1"/>
</dbReference>
<evidence type="ECO:0000256" key="7">
    <source>
        <dbReference type="ARBA" id="ARBA00022490"/>
    </source>
</evidence>
<comment type="caution">
    <text evidence="17">The sequence shown here is derived from an EMBL/GenBank/DDBJ whole genome shotgun (WGS) entry which is preliminary data.</text>
</comment>
<proteinExistence type="inferred from homology"/>
<feature type="region of interest" description="Disordered" evidence="15">
    <location>
        <begin position="75"/>
        <end position="100"/>
    </location>
</feature>
<dbReference type="NCBIfam" id="TIGR00594">
    <property type="entry name" value="polc"/>
    <property type="match status" value="1"/>
</dbReference>
<evidence type="ECO:0000256" key="1">
    <source>
        <dbReference type="ARBA" id="ARBA00004496"/>
    </source>
</evidence>
<dbReference type="RefSeq" id="WP_343915385.1">
    <property type="nucleotide sequence ID" value="NZ_BAAAJT010000002.1"/>
</dbReference>
<dbReference type="PANTHER" id="PTHR32294">
    <property type="entry name" value="DNA POLYMERASE III SUBUNIT ALPHA"/>
    <property type="match status" value="1"/>
</dbReference>
<keyword evidence="13" id="KW-0234">DNA repair</keyword>
<dbReference type="Pfam" id="PF01336">
    <property type="entry name" value="tRNA_anti-codon"/>
    <property type="match status" value="1"/>
</dbReference>
<keyword evidence="12" id="KW-0239">DNA-directed DNA polymerase</keyword>
<dbReference type="EMBL" id="JBHUGD010000001">
    <property type="protein sequence ID" value="MFD1945713.1"/>
    <property type="molecule type" value="Genomic_DNA"/>
</dbReference>
<evidence type="ECO:0000256" key="13">
    <source>
        <dbReference type="ARBA" id="ARBA00023204"/>
    </source>
</evidence>
<dbReference type="Pfam" id="PF14579">
    <property type="entry name" value="HHH_6"/>
    <property type="match status" value="1"/>
</dbReference>
<keyword evidence="7" id="KW-0963">Cytoplasm</keyword>
<dbReference type="GO" id="GO:0003887">
    <property type="term" value="F:DNA-directed DNA polymerase activity"/>
    <property type="evidence" value="ECO:0007669"/>
    <property type="project" value="UniProtKB-EC"/>
</dbReference>
<gene>
    <name evidence="17" type="ORF">ACFSDE_02830</name>
</gene>
<dbReference type="InterPro" id="IPR029460">
    <property type="entry name" value="DNAPol_HHH"/>
</dbReference>
<dbReference type="Proteomes" id="UP001597351">
    <property type="component" value="Unassembled WGS sequence"/>
</dbReference>
<dbReference type="Gene3D" id="1.10.150.870">
    <property type="match status" value="1"/>
</dbReference>
<keyword evidence="9 17" id="KW-0548">Nucleotidyltransferase</keyword>
<accession>A0ABW4TJY7</accession>
<evidence type="ECO:0000256" key="3">
    <source>
        <dbReference type="ARBA" id="ARBA00009496"/>
    </source>
</evidence>
<dbReference type="Gene3D" id="3.20.20.140">
    <property type="entry name" value="Metal-dependent hydrolases"/>
    <property type="match status" value="1"/>
</dbReference>
<dbReference type="InterPro" id="IPR004805">
    <property type="entry name" value="DnaE2/DnaE/PolC"/>
</dbReference>
<organism evidence="17 18">
    <name type="scientific">Nocardioides aestuarii</name>
    <dbReference type="NCBI Taxonomy" id="252231"/>
    <lineage>
        <taxon>Bacteria</taxon>
        <taxon>Bacillati</taxon>
        <taxon>Actinomycetota</taxon>
        <taxon>Actinomycetes</taxon>
        <taxon>Propionibacteriales</taxon>
        <taxon>Nocardioidaceae</taxon>
        <taxon>Nocardioides</taxon>
    </lineage>
</organism>
<evidence type="ECO:0000256" key="2">
    <source>
        <dbReference type="ARBA" id="ARBA00007391"/>
    </source>
</evidence>
<evidence type="ECO:0000256" key="9">
    <source>
        <dbReference type="ARBA" id="ARBA00022695"/>
    </source>
</evidence>
<evidence type="ECO:0000313" key="18">
    <source>
        <dbReference type="Proteomes" id="UP001597351"/>
    </source>
</evidence>
<dbReference type="InterPro" id="IPR004013">
    <property type="entry name" value="PHP_dom"/>
</dbReference>
<evidence type="ECO:0000259" key="16">
    <source>
        <dbReference type="SMART" id="SM00481"/>
    </source>
</evidence>
<dbReference type="EC" id="2.7.7.7" evidence="4"/>
<dbReference type="Gene3D" id="1.10.10.1600">
    <property type="entry name" value="Bacterial DNA polymerase III alpha subunit, thumb domain"/>
    <property type="match status" value="1"/>
</dbReference>
<reference evidence="18" key="1">
    <citation type="journal article" date="2019" name="Int. J. Syst. Evol. Microbiol.">
        <title>The Global Catalogue of Microorganisms (GCM) 10K type strain sequencing project: providing services to taxonomists for standard genome sequencing and annotation.</title>
        <authorList>
            <consortium name="The Broad Institute Genomics Platform"/>
            <consortium name="The Broad Institute Genome Sequencing Center for Infectious Disease"/>
            <person name="Wu L."/>
            <person name="Ma J."/>
        </authorList>
    </citation>
    <scope>NUCLEOTIDE SEQUENCE [LARGE SCALE GENOMIC DNA]</scope>
    <source>
        <strain evidence="18">CGMCC 1.12477</strain>
    </source>
</reference>
<dbReference type="CDD" id="cd07431">
    <property type="entry name" value="PHP_PolIIIA"/>
    <property type="match status" value="1"/>
</dbReference>
<feature type="domain" description="Polymerase/histidinol phosphatase N-terminal" evidence="16">
    <location>
        <begin position="6"/>
        <end position="73"/>
    </location>
</feature>
<dbReference type="InterPro" id="IPR040982">
    <property type="entry name" value="DNA_pol3_finger"/>
</dbReference>
<comment type="subcellular location">
    <subcellularLocation>
        <location evidence="1">Cytoplasm</location>
    </subcellularLocation>
</comment>
<evidence type="ECO:0000256" key="15">
    <source>
        <dbReference type="SAM" id="MobiDB-lite"/>
    </source>
</evidence>
<dbReference type="InterPro" id="IPR041931">
    <property type="entry name" value="DNA_pol3_alpha_thumb_dom"/>
</dbReference>
<evidence type="ECO:0000256" key="5">
    <source>
        <dbReference type="ARBA" id="ARBA00017273"/>
    </source>
</evidence>
<comment type="similarity">
    <text evidence="2">Belongs to the DNA polymerase type-C family. DnaE2 subfamily.</text>
</comment>
<evidence type="ECO:0000256" key="14">
    <source>
        <dbReference type="ARBA" id="ARBA00049244"/>
    </source>
</evidence>
<sequence length="1257" mass="135963">MPDPFVHLHVASGYSLRYGASHPHLLVERAVEQEMDTLALTDRDGTYGAVKFARACHQAGVRPVLGVDLALAEPPGVARTTPPRTPVRGGSHRDLPTARGGHPRVRLLAHAGGPGGGSAGWAAICRLLSATHLAGERGRPLATLDLLAPHLAGGDVVVLLGPDSAVGAALTRRRDDLALAALAPWRELVPTDNLLLEVVSHRLPGSGGDWGPGTSVHAARTLGLAEQAGLGAVLTNAVRYADRRDAPTVDVLDAARRLVALDRRHLDRRNAEGFLKSGKQMADVAEEVCRLAGVGESDREARRLLAATRAVADRCALDPRADLGLGVVHLPELEVASGGRDGSGEGVADALLRERCEAGIGRRYGAAPRQRIWKRLDDELETIRTLGYASYFLTVADITDLVRTLGVRCAARGSGAGSLVNYLVGISGIDPIRHDLLMERFLSPLRHSLPDVDLDVESARRLEVYEAILDRYGGERCVCVSMMDTYRVRHAVRDVGGALGMPPGETDAIAKAFPHIRARDARLALRDLPELAASGLTDARLELFFDLVERLDGLPRHVAMHPCGVLLSDATLLDRTPVEASFAGFPMSQFDKDDVEDLGLLKLDVLGIRMQSAMAHAVAEIARVDGAQVDLDDEAQVPHDDPETYALISSARTLGIFQIESPGQRELVGKSGLDGFGDIITDISLFRPGPVKSDMITPYLEVKQGWKDVAYLHPDLAPILRGTHGVVVFHEQVIEMIACFAGVTYAEADEKRRALGDVEGMAETKAWFLPRALGRGYPLPVVQRVWEVLAAFASFGFCKAHAAAFALPTFQSAWLKTHWPAHFLAGVLTHDPGMYPKRLILDDARQCGIQVLGLDVDRSGRHYLVERVDSPLGYGIRLALDEVKGMSAAEADRILAARPYASLTDFWHRARVSQPIVERLVLTGAFDRIYGIGDARTGSRPVPTTRRDLLLQVMELDRHARSLDRATRGRGLGGRRRSATPARQEPVGDMAARNSTDPHDRDAARPTERHALADGGVWARASAQSRATPDPDPVASVQLALDLGDAPGEGEVSGLPEMDDEERLRAELEILGLDVSTHVVERYAPFLDEVGVTRSRDLLRRRSRAELLVAGVKVATQTPPVRSGRRVVFLTLDDATGPVDATFFEDAQGPYAATVFGSWLLVVRGELRRTGPRGVSVRATGAWDLPALHDVWEREGLDAVHAAISAVPEGFAPPERQRVLVHSSGFRMSPYADVRPAGVPAKDVSRTLWHRSPGSPG</sequence>
<evidence type="ECO:0000256" key="10">
    <source>
        <dbReference type="ARBA" id="ARBA00022705"/>
    </source>
</evidence>
<keyword evidence="10" id="KW-0235">DNA replication</keyword>
<evidence type="ECO:0000313" key="17">
    <source>
        <dbReference type="EMBL" id="MFD1945713.1"/>
    </source>
</evidence>
<evidence type="ECO:0000256" key="11">
    <source>
        <dbReference type="ARBA" id="ARBA00022763"/>
    </source>
</evidence>
<dbReference type="InterPro" id="IPR011708">
    <property type="entry name" value="DNA_pol3_alpha_NTPase_dom"/>
</dbReference>
<dbReference type="PANTHER" id="PTHR32294:SF4">
    <property type="entry name" value="ERROR-PRONE DNA POLYMERASE"/>
    <property type="match status" value="1"/>
</dbReference>
<feature type="compositionally biased region" description="Basic and acidic residues" evidence="15">
    <location>
        <begin position="996"/>
        <end position="1010"/>
    </location>
</feature>
<evidence type="ECO:0000256" key="12">
    <source>
        <dbReference type="ARBA" id="ARBA00022932"/>
    </source>
</evidence>
<protein>
    <recommendedName>
        <fullName evidence="6">DNA polymerase III subunit alpha</fullName>
        <ecNumber evidence="4">2.7.7.7</ecNumber>
    </recommendedName>
    <alternativeName>
        <fullName evidence="5">Error-prone DNA polymerase</fullName>
    </alternativeName>
</protein>
<keyword evidence="8 17" id="KW-0808">Transferase</keyword>
<keyword evidence="11" id="KW-0227">DNA damage</keyword>
<dbReference type="InterPro" id="IPR003141">
    <property type="entry name" value="Pol/His_phosphatase_N"/>
</dbReference>
<keyword evidence="18" id="KW-1185">Reference proteome</keyword>
<evidence type="ECO:0000256" key="4">
    <source>
        <dbReference type="ARBA" id="ARBA00012417"/>
    </source>
</evidence>